<dbReference type="AlphaFoldDB" id="F5XSX5"/>
<evidence type="ECO:0000313" key="2">
    <source>
        <dbReference type="Proteomes" id="UP000007947"/>
    </source>
</evidence>
<dbReference type="Proteomes" id="UP000007947">
    <property type="component" value="Chromosome"/>
</dbReference>
<evidence type="ECO:0000313" key="1">
    <source>
        <dbReference type="EMBL" id="BAK37383.1"/>
    </source>
</evidence>
<sequence>MTGLLIVVTMVVLLILALEPAHRRAKLGGAAAFRSGAEQTVDRDRERILAEITNSRLSRQ</sequence>
<protein>
    <submittedName>
        <fullName evidence="1">Uncharacterized protein</fullName>
    </submittedName>
</protein>
<keyword evidence="2" id="KW-1185">Reference proteome</keyword>
<name>F5XSX5_MICPN</name>
<accession>F5XSX5</accession>
<dbReference type="EMBL" id="AP012204">
    <property type="protein sequence ID" value="BAK37383.1"/>
    <property type="molecule type" value="Genomic_DNA"/>
</dbReference>
<dbReference type="HOGENOM" id="CLU_2936474_0_0_11"/>
<gene>
    <name evidence="1" type="ordered locus">MLP_43690</name>
</gene>
<dbReference type="KEGG" id="mph:MLP_43690"/>
<organism evidence="1 2">
    <name type="scientific">Microlunatus phosphovorus (strain ATCC 700054 / DSM 10555 / JCM 9379 / NBRC 101784 / NCIMB 13414 / VKM Ac-1990 / NM-1)</name>
    <dbReference type="NCBI Taxonomy" id="1032480"/>
    <lineage>
        <taxon>Bacteria</taxon>
        <taxon>Bacillati</taxon>
        <taxon>Actinomycetota</taxon>
        <taxon>Actinomycetes</taxon>
        <taxon>Propionibacteriales</taxon>
        <taxon>Propionibacteriaceae</taxon>
        <taxon>Microlunatus</taxon>
    </lineage>
</organism>
<proteinExistence type="predicted"/>
<dbReference type="RefSeq" id="WP_013865217.1">
    <property type="nucleotide sequence ID" value="NC_015635.1"/>
</dbReference>
<reference evidence="1 2" key="1">
    <citation type="submission" date="2011-05" db="EMBL/GenBank/DDBJ databases">
        <title>Whole genome sequence of Microlunatus phosphovorus NM-1.</title>
        <authorList>
            <person name="Hosoyama A."/>
            <person name="Sasaki K."/>
            <person name="Harada T."/>
            <person name="Igarashi R."/>
            <person name="Kawakoshi A."/>
            <person name="Sasagawa M."/>
            <person name="Fukada J."/>
            <person name="Nakamura S."/>
            <person name="Katano Y."/>
            <person name="Hanada S."/>
            <person name="Kamagata Y."/>
            <person name="Nakamura N."/>
            <person name="Yamazaki S."/>
            <person name="Fujita N."/>
        </authorList>
    </citation>
    <scope>NUCLEOTIDE SEQUENCE [LARGE SCALE GENOMIC DNA]</scope>
    <source>
        <strain evidence="2">ATCC 700054 / DSM 10555 / JCM 9379 / NBRC 101784 / NCIMB 13414 / VKM Ac-1990 / NM-1</strain>
    </source>
</reference>